<evidence type="ECO:0000313" key="3">
    <source>
        <dbReference type="EMBL" id="THU58034.1"/>
    </source>
</evidence>
<dbReference type="GO" id="GO:0038023">
    <property type="term" value="F:signaling receptor activity"/>
    <property type="evidence" value="ECO:0007669"/>
    <property type="project" value="InterPro"/>
</dbReference>
<name>A0A4S8JAJ3_MUSBA</name>
<dbReference type="FunFam" id="3.30.530.20:FF:000007">
    <property type="entry name" value="Major pollen allergen Bet v 1-A"/>
    <property type="match status" value="1"/>
</dbReference>
<dbReference type="PRINTS" id="PR00634">
    <property type="entry name" value="BETALLERGEN"/>
</dbReference>
<dbReference type="PANTHER" id="PTHR31907">
    <property type="entry name" value="MLP-LIKE PROTEIN 423"/>
    <property type="match status" value="1"/>
</dbReference>
<dbReference type="Pfam" id="PF00407">
    <property type="entry name" value="Bet_v_1"/>
    <property type="match status" value="1"/>
</dbReference>
<reference evidence="3 4" key="1">
    <citation type="journal article" date="2019" name="Nat. Plants">
        <title>Genome sequencing of Musa balbisiana reveals subgenome evolution and function divergence in polyploid bananas.</title>
        <authorList>
            <person name="Yao X."/>
        </authorList>
    </citation>
    <scope>NUCLEOTIDE SEQUENCE [LARGE SCALE GENOMIC DNA]</scope>
    <source>
        <strain evidence="4">cv. DH-PKW</strain>
        <tissue evidence="3">Leaves</tissue>
    </source>
</reference>
<dbReference type="EMBL" id="PYDT01000006">
    <property type="protein sequence ID" value="THU58034.1"/>
    <property type="molecule type" value="Genomic_DNA"/>
</dbReference>
<keyword evidence="4" id="KW-1185">Reference proteome</keyword>
<dbReference type="Gene3D" id="3.30.530.20">
    <property type="match status" value="1"/>
</dbReference>
<evidence type="ECO:0000259" key="2">
    <source>
        <dbReference type="SMART" id="SM01037"/>
    </source>
</evidence>
<sequence length="150" mass="16681">MASTAEVLVAVKSSPDRFWEAIRGSTDLFPKVFPEQYQSIEIVEGDGRSAGTVRLLKYAQGVPLVTFAKEKIEEVDDASKQVSYSLIDGELVSYYKNFKANLKVEPNGDGSQVKWCMEYEKANTEVPDPDLVKETAAKTFSALDEYLAKN</sequence>
<protein>
    <recommendedName>
        <fullName evidence="2">Bet v I/Major latex protein domain-containing protein</fullName>
    </recommendedName>
</protein>
<dbReference type="Proteomes" id="UP000317650">
    <property type="component" value="Chromosome 3"/>
</dbReference>
<dbReference type="InterPro" id="IPR000916">
    <property type="entry name" value="Bet_v_I/MLP"/>
</dbReference>
<dbReference type="CDD" id="cd07816">
    <property type="entry name" value="Bet_v1-like"/>
    <property type="match status" value="1"/>
</dbReference>
<dbReference type="InterPro" id="IPR023393">
    <property type="entry name" value="START-like_dom_sf"/>
</dbReference>
<dbReference type="GO" id="GO:0010427">
    <property type="term" value="F:abscisic acid binding"/>
    <property type="evidence" value="ECO:0007669"/>
    <property type="project" value="InterPro"/>
</dbReference>
<evidence type="ECO:0000256" key="1">
    <source>
        <dbReference type="ARBA" id="ARBA00009744"/>
    </source>
</evidence>
<dbReference type="InterPro" id="IPR051761">
    <property type="entry name" value="MLP-like_ligand-binding"/>
</dbReference>
<feature type="domain" description="Bet v I/Major latex protein" evidence="2">
    <location>
        <begin position="1"/>
        <end position="150"/>
    </location>
</feature>
<dbReference type="GO" id="GO:0006952">
    <property type="term" value="P:defense response"/>
    <property type="evidence" value="ECO:0007669"/>
    <property type="project" value="InterPro"/>
</dbReference>
<dbReference type="SMART" id="SM01037">
    <property type="entry name" value="Bet_v_1"/>
    <property type="match status" value="1"/>
</dbReference>
<evidence type="ECO:0000313" key="4">
    <source>
        <dbReference type="Proteomes" id="UP000317650"/>
    </source>
</evidence>
<dbReference type="GO" id="GO:0009738">
    <property type="term" value="P:abscisic acid-activated signaling pathway"/>
    <property type="evidence" value="ECO:0007669"/>
    <property type="project" value="InterPro"/>
</dbReference>
<dbReference type="SUPFAM" id="SSF55961">
    <property type="entry name" value="Bet v1-like"/>
    <property type="match status" value="1"/>
</dbReference>
<proteinExistence type="inferred from homology"/>
<dbReference type="InterPro" id="IPR024949">
    <property type="entry name" value="Bet_v_I_allergen"/>
</dbReference>
<comment type="similarity">
    <text evidence="1">Belongs to the BetVI family.</text>
</comment>
<accession>A0A4S8JAJ3</accession>
<comment type="caution">
    <text evidence="3">The sequence shown here is derived from an EMBL/GenBank/DDBJ whole genome shotgun (WGS) entry which is preliminary data.</text>
</comment>
<dbReference type="GO" id="GO:0004864">
    <property type="term" value="F:protein phosphatase inhibitor activity"/>
    <property type="evidence" value="ECO:0007669"/>
    <property type="project" value="InterPro"/>
</dbReference>
<gene>
    <name evidence="3" type="ORF">C4D60_Mb03t09900</name>
</gene>
<organism evidence="3 4">
    <name type="scientific">Musa balbisiana</name>
    <name type="common">Banana</name>
    <dbReference type="NCBI Taxonomy" id="52838"/>
    <lineage>
        <taxon>Eukaryota</taxon>
        <taxon>Viridiplantae</taxon>
        <taxon>Streptophyta</taxon>
        <taxon>Embryophyta</taxon>
        <taxon>Tracheophyta</taxon>
        <taxon>Spermatophyta</taxon>
        <taxon>Magnoliopsida</taxon>
        <taxon>Liliopsida</taxon>
        <taxon>Zingiberales</taxon>
        <taxon>Musaceae</taxon>
        <taxon>Musa</taxon>
    </lineage>
</organism>
<dbReference type="AlphaFoldDB" id="A0A4S8JAJ3"/>